<dbReference type="PANTHER" id="PTHR33237:SF46">
    <property type="entry name" value="OS01G0606100 PROTEIN"/>
    <property type="match status" value="1"/>
</dbReference>
<keyword evidence="2" id="KW-1185">Reference proteome</keyword>
<name>A0A6A5P5H3_LUPAL</name>
<accession>A0A6A5P5H3</accession>
<dbReference type="OrthoDB" id="755532at2759"/>
<sequence>MVDIKHKMNSFAVSVTVALTVLAKKASRLPKRLKMAATEAAVKDSFKLELKSSKLFRKPKNMLKKISNKTISCVHKKKNNKEGEEWGNGGVWQKEILMGDKCEPLDFSGLITYDSNGKQVNKIPLK</sequence>
<reference evidence="2" key="1">
    <citation type="journal article" date="2020" name="Nat. Commun.">
        <title>Genome sequence of the cluster root forming white lupin.</title>
        <authorList>
            <person name="Hufnagel B."/>
            <person name="Marques A."/>
            <person name="Soriano A."/>
            <person name="Marques L."/>
            <person name="Divol F."/>
            <person name="Doumas P."/>
            <person name="Sallet E."/>
            <person name="Mancinotti D."/>
            <person name="Carrere S."/>
            <person name="Marande W."/>
            <person name="Arribat S."/>
            <person name="Keller J."/>
            <person name="Huneau C."/>
            <person name="Blein T."/>
            <person name="Aime D."/>
            <person name="Laguerre M."/>
            <person name="Taylor J."/>
            <person name="Schubert V."/>
            <person name="Nelson M."/>
            <person name="Geu-Flores F."/>
            <person name="Crespi M."/>
            <person name="Gallardo-Guerrero K."/>
            <person name="Delaux P.-M."/>
            <person name="Salse J."/>
            <person name="Berges H."/>
            <person name="Guyot R."/>
            <person name="Gouzy J."/>
            <person name="Peret B."/>
        </authorList>
    </citation>
    <scope>NUCLEOTIDE SEQUENCE [LARGE SCALE GENOMIC DNA]</scope>
    <source>
        <strain evidence="2">cv. Amiga</strain>
    </source>
</reference>
<comment type="caution">
    <text evidence="1">The sequence shown here is derived from an EMBL/GenBank/DDBJ whole genome shotgun (WGS) entry which is preliminary data.</text>
</comment>
<gene>
    <name evidence="1" type="ORF">Lalb_Chr11g0071931</name>
</gene>
<protein>
    <submittedName>
        <fullName evidence="1">Uncharacterized protein</fullName>
    </submittedName>
</protein>
<organism evidence="1 2">
    <name type="scientific">Lupinus albus</name>
    <name type="common">White lupine</name>
    <name type="synonym">Lupinus termis</name>
    <dbReference type="NCBI Taxonomy" id="3870"/>
    <lineage>
        <taxon>Eukaryota</taxon>
        <taxon>Viridiplantae</taxon>
        <taxon>Streptophyta</taxon>
        <taxon>Embryophyta</taxon>
        <taxon>Tracheophyta</taxon>
        <taxon>Spermatophyta</taxon>
        <taxon>Magnoliopsida</taxon>
        <taxon>eudicotyledons</taxon>
        <taxon>Gunneridae</taxon>
        <taxon>Pentapetalae</taxon>
        <taxon>rosids</taxon>
        <taxon>fabids</taxon>
        <taxon>Fabales</taxon>
        <taxon>Fabaceae</taxon>
        <taxon>Papilionoideae</taxon>
        <taxon>50 kb inversion clade</taxon>
        <taxon>genistoids sensu lato</taxon>
        <taxon>core genistoids</taxon>
        <taxon>Genisteae</taxon>
        <taxon>Lupinus</taxon>
    </lineage>
</organism>
<dbReference type="Proteomes" id="UP000447434">
    <property type="component" value="Chromosome 11"/>
</dbReference>
<evidence type="ECO:0000313" key="1">
    <source>
        <dbReference type="EMBL" id="KAE9604443.1"/>
    </source>
</evidence>
<dbReference type="PANTHER" id="PTHR33237">
    <property type="entry name" value="F2P16.13 PROTEIN-RELATED"/>
    <property type="match status" value="1"/>
</dbReference>
<dbReference type="EMBL" id="WOCE01000011">
    <property type="protein sequence ID" value="KAE9604443.1"/>
    <property type="molecule type" value="Genomic_DNA"/>
</dbReference>
<dbReference type="AlphaFoldDB" id="A0A6A5P5H3"/>
<proteinExistence type="predicted"/>
<evidence type="ECO:0000313" key="2">
    <source>
        <dbReference type="Proteomes" id="UP000447434"/>
    </source>
</evidence>